<evidence type="ECO:0000313" key="1">
    <source>
        <dbReference type="EMBL" id="NJP96344.1"/>
    </source>
</evidence>
<protein>
    <recommendedName>
        <fullName evidence="3">Acyl-CoA thioesterase FadM</fullName>
    </recommendedName>
</protein>
<name>A0ABX1BIM1_9ACTN</name>
<keyword evidence="2" id="KW-1185">Reference proteome</keyword>
<reference evidence="1 2" key="1">
    <citation type="submission" date="2020-03" db="EMBL/GenBank/DDBJ databases">
        <title>WGS of actinomycetes isolated from Thailand.</title>
        <authorList>
            <person name="Thawai C."/>
        </authorList>
    </citation>
    <scope>NUCLEOTIDE SEQUENCE [LARGE SCALE GENOMIC DNA]</scope>
    <source>
        <strain evidence="1 2">FMUSA5-5</strain>
    </source>
</reference>
<organism evidence="1 2">
    <name type="scientific">Nonomuraea composti</name>
    <dbReference type="NCBI Taxonomy" id="2720023"/>
    <lineage>
        <taxon>Bacteria</taxon>
        <taxon>Bacillati</taxon>
        <taxon>Actinomycetota</taxon>
        <taxon>Actinomycetes</taxon>
        <taxon>Streptosporangiales</taxon>
        <taxon>Streptosporangiaceae</taxon>
        <taxon>Nonomuraea</taxon>
    </lineage>
</organism>
<dbReference type="Gene3D" id="3.10.129.10">
    <property type="entry name" value="Hotdog Thioesterase"/>
    <property type="match status" value="2"/>
</dbReference>
<dbReference type="Proteomes" id="UP000696294">
    <property type="component" value="Unassembled WGS sequence"/>
</dbReference>
<dbReference type="Pfam" id="PF13279">
    <property type="entry name" value="4HBT_2"/>
    <property type="match status" value="1"/>
</dbReference>
<dbReference type="InterPro" id="IPR029069">
    <property type="entry name" value="HotDog_dom_sf"/>
</dbReference>
<dbReference type="EMBL" id="JAATEP010000048">
    <property type="protein sequence ID" value="NJP96344.1"/>
    <property type="molecule type" value="Genomic_DNA"/>
</dbReference>
<proteinExistence type="predicted"/>
<evidence type="ECO:0000313" key="2">
    <source>
        <dbReference type="Proteomes" id="UP000696294"/>
    </source>
</evidence>
<dbReference type="RefSeq" id="WP_168017946.1">
    <property type="nucleotide sequence ID" value="NZ_JAATEP010000048.1"/>
</dbReference>
<comment type="caution">
    <text evidence="1">The sequence shown here is derived from an EMBL/GenBank/DDBJ whole genome shotgun (WGS) entry which is preliminary data.</text>
</comment>
<accession>A0ABX1BIM1</accession>
<sequence>MTVTRLEIRPRYEGANIGTWIGFKHLNYLVEEAVLEHLRRTGMPVTDLYHDHGLCVDLVDIDTRILRALRVDDLATAEVSEAEPGALRFAVAIRPDAESAKAVSAKVTVALRHDPRGGESAEIPPRLRPYAVDRLGDGDKAVEVPEGADPIAFLTEGRNAFGWKWRIPYFYCHFTERLQMSGYLRIMEEVVDLFLADRGVSVKRLLDEQRWIPAVPHSRVTLLDEALMEEDLYTVLTVEEVYKRLTYTSRMDCYVLRDGRLVPTATGRITHGYAELAGRSEWGLVSFDDRLAGALSGAAFSGAALSGAALPGAAR</sequence>
<evidence type="ECO:0008006" key="3">
    <source>
        <dbReference type="Google" id="ProtNLM"/>
    </source>
</evidence>
<gene>
    <name evidence="1" type="ORF">HCN51_44115</name>
</gene>
<dbReference type="SUPFAM" id="SSF54637">
    <property type="entry name" value="Thioesterase/thiol ester dehydrase-isomerase"/>
    <property type="match status" value="2"/>
</dbReference>